<dbReference type="InterPro" id="IPR016181">
    <property type="entry name" value="Acyl_CoA_acyltransferase"/>
</dbReference>
<organism evidence="2 3">
    <name type="scientific">Sanguibacter gelidistatuariae</name>
    <dbReference type="NCBI Taxonomy" id="1814289"/>
    <lineage>
        <taxon>Bacteria</taxon>
        <taxon>Bacillati</taxon>
        <taxon>Actinomycetota</taxon>
        <taxon>Actinomycetes</taxon>
        <taxon>Micrococcales</taxon>
        <taxon>Sanguibacteraceae</taxon>
        <taxon>Sanguibacter</taxon>
    </lineage>
</organism>
<dbReference type="EMBL" id="FMYH01000001">
    <property type="protein sequence ID" value="SDB92692.1"/>
    <property type="molecule type" value="Genomic_DNA"/>
</dbReference>
<dbReference type="AlphaFoldDB" id="A0A1G6HEK6"/>
<dbReference type="SUPFAM" id="SSF55729">
    <property type="entry name" value="Acyl-CoA N-acyltransferases (Nat)"/>
    <property type="match status" value="1"/>
</dbReference>
<dbReference type="STRING" id="1814289.SAMN05216410_0967"/>
<dbReference type="RefSeq" id="WP_093181165.1">
    <property type="nucleotide sequence ID" value="NZ_FMYH01000001.1"/>
</dbReference>
<dbReference type="PANTHER" id="PTHR43441">
    <property type="entry name" value="RIBOSOMAL-PROTEIN-SERINE ACETYLTRANSFERASE"/>
    <property type="match status" value="1"/>
</dbReference>
<feature type="domain" description="N-acetyltransferase" evidence="1">
    <location>
        <begin position="41"/>
        <end position="175"/>
    </location>
</feature>
<dbReference type="GO" id="GO:1990189">
    <property type="term" value="F:protein N-terminal-serine acetyltransferase activity"/>
    <property type="evidence" value="ECO:0007669"/>
    <property type="project" value="TreeGrafter"/>
</dbReference>
<protein>
    <submittedName>
        <fullName evidence="2">Protein N-acetyltransferase, RimJ/RimL family</fullName>
    </submittedName>
</protein>
<dbReference type="PANTHER" id="PTHR43441:SF11">
    <property type="entry name" value="RIBOSOMAL-PROTEIN-SERINE ACETYLTRANSFERASE"/>
    <property type="match status" value="1"/>
</dbReference>
<sequence>MTSTTDPDPTPAPHALWPLTDVRVISGDLELRYLDDALLFELAELAAAGVHSPDAMPFTFPWTRGTPQEVARSVLAYQWGVRSRLSPQDWTLELAVVRDGRVLGVQSVMAKDFTVAGALETGSWLGLRHQGAGVGTRMRLMILHLAFEGLGAQVATTSAFEDNPGSNGVTRKIGYLPNGRDAVAREGSPAVSQRYVLDRTAWDRRAESLRPEVTLHGVESVRTFLGLAPQVTTTTAAS</sequence>
<evidence type="ECO:0000313" key="2">
    <source>
        <dbReference type="EMBL" id="SDB92692.1"/>
    </source>
</evidence>
<name>A0A1G6HEK6_9MICO</name>
<accession>A0A1G6HEK6</accession>
<gene>
    <name evidence="2" type="ORF">SAMN05216410_0967</name>
</gene>
<reference evidence="2 3" key="1">
    <citation type="submission" date="2016-09" db="EMBL/GenBank/DDBJ databases">
        <authorList>
            <person name="Capua I."/>
            <person name="De Benedictis P."/>
            <person name="Joannis T."/>
            <person name="Lombin L.H."/>
            <person name="Cattoli G."/>
        </authorList>
    </citation>
    <scope>NUCLEOTIDE SEQUENCE [LARGE SCALE GENOMIC DNA]</scope>
    <source>
        <strain evidence="2 3">ISLP-3</strain>
    </source>
</reference>
<evidence type="ECO:0000259" key="1">
    <source>
        <dbReference type="Pfam" id="PF13302"/>
    </source>
</evidence>
<proteinExistence type="predicted"/>
<keyword evidence="2" id="KW-0808">Transferase</keyword>
<keyword evidence="3" id="KW-1185">Reference proteome</keyword>
<dbReference type="Gene3D" id="3.40.630.30">
    <property type="match status" value="1"/>
</dbReference>
<dbReference type="InterPro" id="IPR051908">
    <property type="entry name" value="Ribosomal_N-acetyltransferase"/>
</dbReference>
<dbReference type="OrthoDB" id="3466127at2"/>
<dbReference type="GO" id="GO:0008999">
    <property type="term" value="F:protein-N-terminal-alanine acetyltransferase activity"/>
    <property type="evidence" value="ECO:0007669"/>
    <property type="project" value="TreeGrafter"/>
</dbReference>
<evidence type="ECO:0000313" key="3">
    <source>
        <dbReference type="Proteomes" id="UP000199039"/>
    </source>
</evidence>
<dbReference type="GO" id="GO:0005737">
    <property type="term" value="C:cytoplasm"/>
    <property type="evidence" value="ECO:0007669"/>
    <property type="project" value="TreeGrafter"/>
</dbReference>
<dbReference type="InterPro" id="IPR000182">
    <property type="entry name" value="GNAT_dom"/>
</dbReference>
<dbReference type="Proteomes" id="UP000199039">
    <property type="component" value="Unassembled WGS sequence"/>
</dbReference>
<dbReference type="Pfam" id="PF13302">
    <property type="entry name" value="Acetyltransf_3"/>
    <property type="match status" value="1"/>
</dbReference>